<gene>
    <name evidence="2" type="ORF">MB824_10890</name>
</gene>
<dbReference type="GO" id="GO:0004519">
    <property type="term" value="F:endonuclease activity"/>
    <property type="evidence" value="ECO:0007669"/>
    <property type="project" value="UniProtKB-KW"/>
</dbReference>
<evidence type="ECO:0000259" key="1">
    <source>
        <dbReference type="Pfam" id="PF23343"/>
    </source>
</evidence>
<reference evidence="2 3" key="1">
    <citation type="submission" date="2022-02" db="EMBL/GenBank/DDBJ databases">
        <title>Genome sequence data of Kingella unionensis sp. nov. strain CICC 24913 (CCUG 75125).</title>
        <authorList>
            <person name="Xiao M."/>
        </authorList>
    </citation>
    <scope>NUCLEOTIDE SEQUENCE [LARGE SCALE GENOMIC DNA]</scope>
    <source>
        <strain evidence="2 3">CICC 24913</strain>
    </source>
</reference>
<evidence type="ECO:0000313" key="2">
    <source>
        <dbReference type="EMBL" id="MCG6504998.1"/>
    </source>
</evidence>
<feature type="domain" description="Replication-associated protein ORF2/G2P" evidence="1">
    <location>
        <begin position="90"/>
        <end position="211"/>
    </location>
</feature>
<organism evidence="2 3">
    <name type="scientific">Kingella pumchi</name>
    <dbReference type="NCBI Taxonomy" id="2779506"/>
    <lineage>
        <taxon>Bacteria</taxon>
        <taxon>Pseudomonadati</taxon>
        <taxon>Pseudomonadota</taxon>
        <taxon>Betaproteobacteria</taxon>
        <taxon>Neisseriales</taxon>
        <taxon>Neisseriaceae</taxon>
        <taxon>Kingella</taxon>
    </lineage>
</organism>
<sequence>MRIKEATDLQRSKLHYVAKVYGAGRLPCLNSNNSIEKGEKPVETGFKAAKPQAPKGGLNDFSTSYRKSAYALELNVRAFIDRFGLHHVGFLTLTFADDVQCPKEAQRRFNSLRTNFLRNHYPHYIRVIERTKAGRIHYHLIVATREDIRRGLNFRAVAAKDYRSANAAIRAHWKRLREAMPRYGFGRPELLPVKTNSKGLAAYVAKYIGKHIGCRKEADKGVRLCQTSNDKALPWKAATSNFQFVSAASALWRQKLRNWVRWFEQYRLAKRQYSYAQACRQHVPLCESNYPEILRELLGSKWAFLNRETILAC</sequence>
<protein>
    <submittedName>
        <fullName evidence="2">Replication endonuclease</fullName>
    </submittedName>
</protein>
<dbReference type="InterPro" id="IPR056906">
    <property type="entry name" value="ORF2/G2P_dom"/>
</dbReference>
<dbReference type="Proteomes" id="UP001298424">
    <property type="component" value="Unassembled WGS sequence"/>
</dbReference>
<comment type="caution">
    <text evidence="2">The sequence shown here is derived from an EMBL/GenBank/DDBJ whole genome shotgun (WGS) entry which is preliminary data.</text>
</comment>
<name>A0ABS9NQD2_9NEIS</name>
<dbReference type="EMBL" id="JAKOOW010000071">
    <property type="protein sequence ID" value="MCG6504998.1"/>
    <property type="molecule type" value="Genomic_DNA"/>
</dbReference>
<keyword evidence="2" id="KW-0540">Nuclease</keyword>
<keyword evidence="3" id="KW-1185">Reference proteome</keyword>
<dbReference type="RefSeq" id="WP_238748559.1">
    <property type="nucleotide sequence ID" value="NZ_JAKOOW010000071.1"/>
</dbReference>
<accession>A0ABS9NQD2</accession>
<proteinExistence type="predicted"/>
<evidence type="ECO:0000313" key="3">
    <source>
        <dbReference type="Proteomes" id="UP001298424"/>
    </source>
</evidence>
<keyword evidence="2" id="KW-0255">Endonuclease</keyword>
<keyword evidence="2" id="KW-0378">Hydrolase</keyword>
<dbReference type="Pfam" id="PF23343">
    <property type="entry name" value="REP_ORF2-G2P"/>
    <property type="match status" value="1"/>
</dbReference>